<keyword evidence="8" id="KW-1185">Reference proteome</keyword>
<feature type="non-terminal residue" evidence="7">
    <location>
        <position position="389"/>
    </location>
</feature>
<gene>
    <name evidence="7" type="ORF">P154DRAFT_474621</name>
</gene>
<dbReference type="GO" id="GO:0007096">
    <property type="term" value="P:regulation of exit from mitosis"/>
    <property type="evidence" value="ECO:0007669"/>
    <property type="project" value="TreeGrafter"/>
</dbReference>
<name>A0A6A5W228_9PLEO</name>
<keyword evidence="2 6" id="KW-0812">Transmembrane</keyword>
<feature type="transmembrane region" description="Helical" evidence="6">
    <location>
        <begin position="84"/>
        <end position="106"/>
    </location>
</feature>
<reference evidence="7" key="1">
    <citation type="journal article" date="2020" name="Stud. Mycol.">
        <title>101 Dothideomycetes genomes: a test case for predicting lifestyles and emergence of pathogens.</title>
        <authorList>
            <person name="Haridas S."/>
            <person name="Albert R."/>
            <person name="Binder M."/>
            <person name="Bloem J."/>
            <person name="Labutti K."/>
            <person name="Salamov A."/>
            <person name="Andreopoulos B."/>
            <person name="Baker S."/>
            <person name="Barry K."/>
            <person name="Bills G."/>
            <person name="Bluhm B."/>
            <person name="Cannon C."/>
            <person name="Castanera R."/>
            <person name="Culley D."/>
            <person name="Daum C."/>
            <person name="Ezra D."/>
            <person name="Gonzalez J."/>
            <person name="Henrissat B."/>
            <person name="Kuo A."/>
            <person name="Liang C."/>
            <person name="Lipzen A."/>
            <person name="Lutzoni F."/>
            <person name="Magnuson J."/>
            <person name="Mondo S."/>
            <person name="Nolan M."/>
            <person name="Ohm R."/>
            <person name="Pangilinan J."/>
            <person name="Park H.-J."/>
            <person name="Ramirez L."/>
            <person name="Alfaro M."/>
            <person name="Sun H."/>
            <person name="Tritt A."/>
            <person name="Yoshinaga Y."/>
            <person name="Zwiers L.-H."/>
            <person name="Turgeon B."/>
            <person name="Goodwin S."/>
            <person name="Spatafora J."/>
            <person name="Crous P."/>
            <person name="Grigoriev I."/>
        </authorList>
    </citation>
    <scope>NUCLEOTIDE SEQUENCE</scope>
    <source>
        <strain evidence="7">CBS 123094</strain>
    </source>
</reference>
<dbReference type="Proteomes" id="UP000799779">
    <property type="component" value="Unassembled WGS sequence"/>
</dbReference>
<evidence type="ECO:0000313" key="8">
    <source>
        <dbReference type="Proteomes" id="UP000799779"/>
    </source>
</evidence>
<feature type="transmembrane region" description="Helical" evidence="6">
    <location>
        <begin position="210"/>
        <end position="229"/>
    </location>
</feature>
<proteinExistence type="predicted"/>
<dbReference type="Pfam" id="PF10332">
    <property type="entry name" value="DUF2418"/>
    <property type="match status" value="1"/>
</dbReference>
<keyword evidence="3 6" id="KW-1133">Transmembrane helix</keyword>
<evidence type="ECO:0000256" key="1">
    <source>
        <dbReference type="ARBA" id="ARBA00004127"/>
    </source>
</evidence>
<dbReference type="InterPro" id="IPR018819">
    <property type="entry name" value="Nur1/Mug154"/>
</dbReference>
<organism evidence="7 8">
    <name type="scientific">Amniculicola lignicola CBS 123094</name>
    <dbReference type="NCBI Taxonomy" id="1392246"/>
    <lineage>
        <taxon>Eukaryota</taxon>
        <taxon>Fungi</taxon>
        <taxon>Dikarya</taxon>
        <taxon>Ascomycota</taxon>
        <taxon>Pezizomycotina</taxon>
        <taxon>Dothideomycetes</taxon>
        <taxon>Pleosporomycetidae</taxon>
        <taxon>Pleosporales</taxon>
        <taxon>Amniculicolaceae</taxon>
        <taxon>Amniculicola</taxon>
    </lineage>
</organism>
<comment type="subcellular location">
    <subcellularLocation>
        <location evidence="1">Endomembrane system</location>
        <topology evidence="1">Multi-pass membrane protein</topology>
    </subcellularLocation>
</comment>
<evidence type="ECO:0000256" key="5">
    <source>
        <dbReference type="SAM" id="MobiDB-lite"/>
    </source>
</evidence>
<dbReference type="PANTHER" id="PTHR28293:SF1">
    <property type="entry name" value="NUCLEAR RIM PROTEIN 1"/>
    <property type="match status" value="1"/>
</dbReference>
<accession>A0A6A5W228</accession>
<dbReference type="PANTHER" id="PTHR28293">
    <property type="entry name" value="NUCLEAR RIM PROTEIN 1"/>
    <property type="match status" value="1"/>
</dbReference>
<protein>
    <submittedName>
        <fullName evidence="7">Uncharacterized protein</fullName>
    </submittedName>
</protein>
<feature type="region of interest" description="Disordered" evidence="5">
    <location>
        <begin position="313"/>
        <end position="389"/>
    </location>
</feature>
<evidence type="ECO:0000256" key="2">
    <source>
        <dbReference type="ARBA" id="ARBA00022692"/>
    </source>
</evidence>
<sequence length="389" mass="43553">MPRLVRRAPLAERIQAYLDPWDWIMWAQEELNSSDWDEFAKSWAFTIGLASNIVFMIAKANSGGTRKYTADDVFGEGKVTSAGWLRWFLGIIVLFFDVAVVANAVYTFQHKRHYRLFEQPLDMNPSTPSAHRVRVDSSPSASPFRFFQDIFSSESAETRAHPDAARDVWELAVWDPNPLCLQLFCLFSPLHIILYHFMLPVAPLDPQPSVKVVTTVVIAAILSFHLNFLNTSYAQQIKDSAIIQREVLTEYDTKFVHPLVQRPSRDVGIQTITTKKSHSRDSSVGTGGDLASEIVTYTPTTVINRAFRTNPNQQYASQYDPDNLSHSTQRPLRSLHTASTPSLRPSHNSNYTSASTSATDFSSPIRQSNTPNPFRQTTSHGSGDGGSLG</sequence>
<dbReference type="GO" id="GO:0012505">
    <property type="term" value="C:endomembrane system"/>
    <property type="evidence" value="ECO:0007669"/>
    <property type="project" value="UniProtKB-SubCell"/>
</dbReference>
<keyword evidence="4 6" id="KW-0472">Membrane</keyword>
<evidence type="ECO:0000256" key="3">
    <source>
        <dbReference type="ARBA" id="ARBA00022989"/>
    </source>
</evidence>
<evidence type="ECO:0000313" key="7">
    <source>
        <dbReference type="EMBL" id="KAF1995257.1"/>
    </source>
</evidence>
<feature type="transmembrane region" description="Helical" evidence="6">
    <location>
        <begin position="43"/>
        <end position="64"/>
    </location>
</feature>
<dbReference type="OrthoDB" id="3363151at2759"/>
<feature type="compositionally biased region" description="Polar residues" evidence="5">
    <location>
        <begin position="360"/>
        <end position="381"/>
    </location>
</feature>
<dbReference type="EMBL" id="ML977642">
    <property type="protein sequence ID" value="KAF1995257.1"/>
    <property type="molecule type" value="Genomic_DNA"/>
</dbReference>
<feature type="transmembrane region" description="Helical" evidence="6">
    <location>
        <begin position="179"/>
        <end position="198"/>
    </location>
</feature>
<feature type="compositionally biased region" description="Polar residues" evidence="5">
    <location>
        <begin position="324"/>
        <end position="351"/>
    </location>
</feature>
<evidence type="ECO:0000256" key="4">
    <source>
        <dbReference type="ARBA" id="ARBA00023136"/>
    </source>
</evidence>
<dbReference type="GO" id="GO:0043007">
    <property type="term" value="P:maintenance of rDNA"/>
    <property type="evidence" value="ECO:0007669"/>
    <property type="project" value="TreeGrafter"/>
</dbReference>
<evidence type="ECO:0000256" key="6">
    <source>
        <dbReference type="SAM" id="Phobius"/>
    </source>
</evidence>
<dbReference type="AlphaFoldDB" id="A0A6A5W228"/>